<dbReference type="OrthoDB" id="694479at2759"/>
<reference evidence="3 4" key="1">
    <citation type="submission" date="2020-08" db="EMBL/GenBank/DDBJ databases">
        <title>Aphidius gifuensis genome sequencing and assembly.</title>
        <authorList>
            <person name="Du Z."/>
        </authorList>
    </citation>
    <scope>NUCLEOTIDE SEQUENCE [LARGE SCALE GENOMIC DNA]</scope>
    <source>
        <strain evidence="3">YNYX2018</strain>
        <tissue evidence="3">Adults</tissue>
    </source>
</reference>
<evidence type="ECO:0000256" key="1">
    <source>
        <dbReference type="ARBA" id="ARBA00022729"/>
    </source>
</evidence>
<evidence type="ECO:0000313" key="3">
    <source>
        <dbReference type="EMBL" id="KAF7990970.1"/>
    </source>
</evidence>
<dbReference type="Gene3D" id="3.80.10.10">
    <property type="entry name" value="Ribonuclease Inhibitor"/>
    <property type="match status" value="1"/>
</dbReference>
<keyword evidence="2" id="KW-0472">Membrane</keyword>
<accession>A0A834XSC1</accession>
<dbReference type="EMBL" id="JACMRX010000004">
    <property type="protein sequence ID" value="KAF7990970.1"/>
    <property type="molecule type" value="Genomic_DNA"/>
</dbReference>
<keyword evidence="1" id="KW-0732">Signal</keyword>
<evidence type="ECO:0000256" key="2">
    <source>
        <dbReference type="SAM" id="Phobius"/>
    </source>
</evidence>
<dbReference type="Proteomes" id="UP000639338">
    <property type="component" value="Unassembled WGS sequence"/>
</dbReference>
<keyword evidence="4" id="KW-1185">Reference proteome</keyword>
<gene>
    <name evidence="3" type="ORF">HCN44_000775</name>
</gene>
<dbReference type="InterPro" id="IPR001611">
    <property type="entry name" value="Leu-rich_rpt"/>
</dbReference>
<dbReference type="SUPFAM" id="SSF52058">
    <property type="entry name" value="L domain-like"/>
    <property type="match status" value="1"/>
</dbReference>
<protein>
    <submittedName>
        <fullName evidence="3">Uncharacterized protein</fullName>
    </submittedName>
</protein>
<dbReference type="PANTHER" id="PTHR24373">
    <property type="entry name" value="SLIT RELATED LEUCINE-RICH REPEAT NEURONAL PROTEIN"/>
    <property type="match status" value="1"/>
</dbReference>
<keyword evidence="2" id="KW-1133">Transmembrane helix</keyword>
<dbReference type="AlphaFoldDB" id="A0A834XSC1"/>
<evidence type="ECO:0000313" key="4">
    <source>
        <dbReference type="Proteomes" id="UP000639338"/>
    </source>
</evidence>
<proteinExistence type="predicted"/>
<dbReference type="PROSITE" id="PS51450">
    <property type="entry name" value="LRR"/>
    <property type="match status" value="1"/>
</dbReference>
<dbReference type="PANTHER" id="PTHR24373:SF275">
    <property type="entry name" value="TIR DOMAIN-CONTAINING PROTEIN"/>
    <property type="match status" value="1"/>
</dbReference>
<comment type="caution">
    <text evidence="3">The sequence shown here is derived from an EMBL/GenBank/DDBJ whole genome shotgun (WGS) entry which is preliminary data.</text>
</comment>
<keyword evidence="2" id="KW-0812">Transmembrane</keyword>
<name>A0A834XSC1_APHGI</name>
<dbReference type="InterPro" id="IPR032675">
    <property type="entry name" value="LRR_dom_sf"/>
</dbReference>
<dbReference type="InterPro" id="IPR050328">
    <property type="entry name" value="Dev_Immune_Receptor"/>
</dbReference>
<dbReference type="Pfam" id="PF13855">
    <property type="entry name" value="LRR_8"/>
    <property type="match status" value="1"/>
</dbReference>
<organism evidence="3 4">
    <name type="scientific">Aphidius gifuensis</name>
    <name type="common">Parasitoid wasp</name>
    <dbReference type="NCBI Taxonomy" id="684658"/>
    <lineage>
        <taxon>Eukaryota</taxon>
        <taxon>Metazoa</taxon>
        <taxon>Ecdysozoa</taxon>
        <taxon>Arthropoda</taxon>
        <taxon>Hexapoda</taxon>
        <taxon>Insecta</taxon>
        <taxon>Pterygota</taxon>
        <taxon>Neoptera</taxon>
        <taxon>Endopterygota</taxon>
        <taxon>Hymenoptera</taxon>
        <taxon>Apocrita</taxon>
        <taxon>Ichneumonoidea</taxon>
        <taxon>Braconidae</taxon>
        <taxon>Aphidiinae</taxon>
        <taxon>Aphidius</taxon>
    </lineage>
</organism>
<sequence>MSTIITEYKMESPYLEAIQHIPGKTPGEKYKALNCIARKLIDDAMETNDDRVKSVDVKSSAELPECLVPIVRLEVAKILHQPDGIHLFPKNYKEFCFTTLYKYLKYYPQDEKLNLLMSTFNDLYGISLLECTDLISPDLLRLLKPEERIRIARKEIEKDDTTGDIEYSWICYLPTNESIPLIKEKISKESVINNRSEYLQELIYTCSINKDNDALLNVLEYIFMQHKNEQNPVIPNVLNRLCTDFDVKNLPKEHLIIVDQFVMFLHVKNKITNYLIIASLISDLIFTKLKHNEEFHKYIELYIDLNSEREWEYIKWNILQNNPDYERKCMVELITQMCMHKNGHAAVNSLLSSMYDFNGRNAKAKVPLEKLSITNYPILYEAVKRIVTRDRQTVNNWWSIRTDELLEKGEKDIFLAWYDKPKSPEKFEFHNSNVIKLLQKSPEKIIENWDEYLKLCKSKITSRNLARRFLRYSRWHQDLPIMFANQCLKELEIKENVDIHKNLHILAVLYEGSSYEKLFTPFIPESKTLDLTNSKTKSEYKLNCSILWSLNIVNPPVSFSPIFEFCQGDYVHKAVNTLDNVGRRVPVEKVIEFSKTLVNQKVFVKKHGIRLFYQVASHDQIRETMSYLWKQETHLSIREVLYQNISKLFIDAPSLQSWSMIQTCMDEVTTEDHFWNRIFDISEVPDDFYERYISKLLETIKRIKETKNDFGPSQSHGYIIMDHLSSLSDKTISLLFLITVLTNGPIKLYGQVNGVDLIFNSLDLKNCFYSKRNSMYQVTCNNLGMRKIPDNLKNDIQVGYFDGNYLRTLRNDAFEKYPKLSYISLEKSAIQKIDSGAFLHQDNLIALNLHENLIAHLEPNIFENTNLQTLYLGMNELSDEDFNITIDSNINFLDISENHLTRIPNLKHFYYLKYLNVSNNAIVSFGVDEIASFCYLDVLDVTSVELNLKQDHCCELSEWILLKKIKLFPTIKCNNCKITSGNSYISNKTLEIFDECRQAIKMKHNAIKMKKIITYIGLGFIAIIIIVLIIFIYGKKRVYKKSADYKIDESRDFEEHNIDDVDSQSTSQFETRL</sequence>
<feature type="transmembrane region" description="Helical" evidence="2">
    <location>
        <begin position="1012"/>
        <end position="1033"/>
    </location>
</feature>